<dbReference type="EMBL" id="LR778301">
    <property type="protein sequence ID" value="CAB1371055.1"/>
    <property type="molecule type" value="Genomic_DNA"/>
</dbReference>
<feature type="transmembrane region" description="Helical" evidence="6">
    <location>
        <begin position="141"/>
        <end position="164"/>
    </location>
</feature>
<feature type="transmembrane region" description="Helical" evidence="6">
    <location>
        <begin position="50"/>
        <end position="71"/>
    </location>
</feature>
<feature type="transmembrane region" description="Helical" evidence="6">
    <location>
        <begin position="108"/>
        <end position="129"/>
    </location>
</feature>
<dbReference type="AlphaFoldDB" id="A0A6S6Y166"/>
<dbReference type="Pfam" id="PF07690">
    <property type="entry name" value="MFS_1"/>
    <property type="match status" value="1"/>
</dbReference>
<evidence type="ECO:0000256" key="5">
    <source>
        <dbReference type="ARBA" id="ARBA00023136"/>
    </source>
</evidence>
<reference evidence="8 9" key="1">
    <citation type="submission" date="2020-03" db="EMBL/GenBank/DDBJ databases">
        <authorList>
            <consortium name="Genoscope - CEA"/>
            <person name="William W."/>
        </authorList>
    </citation>
    <scope>NUCLEOTIDE SEQUENCE [LARGE SCALE GENOMIC DNA]</scope>
    <source>
        <strain evidence="9">DSM 16959</strain>
    </source>
</reference>
<evidence type="ECO:0000256" key="2">
    <source>
        <dbReference type="ARBA" id="ARBA00022448"/>
    </source>
</evidence>
<dbReference type="PANTHER" id="PTHR23505:SF79">
    <property type="entry name" value="PROTEIN SPINSTER"/>
    <property type="match status" value="1"/>
</dbReference>
<feature type="transmembrane region" description="Helical" evidence="6">
    <location>
        <begin position="83"/>
        <end position="102"/>
    </location>
</feature>
<dbReference type="InterPro" id="IPR036259">
    <property type="entry name" value="MFS_trans_sf"/>
</dbReference>
<evidence type="ECO:0000256" key="4">
    <source>
        <dbReference type="ARBA" id="ARBA00022989"/>
    </source>
</evidence>
<dbReference type="GO" id="GO:0022857">
    <property type="term" value="F:transmembrane transporter activity"/>
    <property type="evidence" value="ECO:0007669"/>
    <property type="project" value="InterPro"/>
</dbReference>
<feature type="transmembrane region" description="Helical" evidence="6">
    <location>
        <begin position="336"/>
        <end position="353"/>
    </location>
</feature>
<dbReference type="InterPro" id="IPR011701">
    <property type="entry name" value="MFS"/>
</dbReference>
<gene>
    <name evidence="8" type="ORF">DENOEST_3901</name>
</gene>
<keyword evidence="3 6" id="KW-0812">Transmembrane</keyword>
<dbReference type="InterPro" id="IPR044770">
    <property type="entry name" value="MFS_spinster-like"/>
</dbReference>
<dbReference type="KEGG" id="doe:DENOEST_3901"/>
<evidence type="ECO:0000313" key="9">
    <source>
        <dbReference type="Proteomes" id="UP000515733"/>
    </source>
</evidence>
<evidence type="ECO:0000256" key="6">
    <source>
        <dbReference type="SAM" id="Phobius"/>
    </source>
</evidence>
<feature type="transmembrane region" description="Helical" evidence="6">
    <location>
        <begin position="239"/>
        <end position="261"/>
    </location>
</feature>
<dbReference type="PANTHER" id="PTHR23505">
    <property type="entry name" value="SPINSTER"/>
    <property type="match status" value="1"/>
</dbReference>
<dbReference type="GO" id="GO:0016020">
    <property type="term" value="C:membrane"/>
    <property type="evidence" value="ECO:0007669"/>
    <property type="project" value="UniProtKB-SubCell"/>
</dbReference>
<feature type="transmembrane region" description="Helical" evidence="6">
    <location>
        <begin position="184"/>
        <end position="205"/>
    </location>
</feature>
<dbReference type="InterPro" id="IPR020846">
    <property type="entry name" value="MFS_dom"/>
</dbReference>
<feature type="transmembrane region" description="Helical" evidence="6">
    <location>
        <begin position="405"/>
        <end position="425"/>
    </location>
</feature>
<feature type="transmembrane region" description="Helical" evidence="6">
    <location>
        <begin position="311"/>
        <end position="330"/>
    </location>
</feature>
<evidence type="ECO:0000313" key="8">
    <source>
        <dbReference type="EMBL" id="CAB1371055.1"/>
    </source>
</evidence>
<feature type="domain" description="Major facilitator superfamily (MFS) profile" evidence="7">
    <location>
        <begin position="16"/>
        <end position="432"/>
    </location>
</feature>
<comment type="subcellular location">
    <subcellularLocation>
        <location evidence="1">Membrane</location>
        <topology evidence="1">Multi-pass membrane protein</topology>
    </subcellularLocation>
</comment>
<proteinExistence type="predicted"/>
<accession>A0A6S6Y166</accession>
<keyword evidence="9" id="KW-1185">Reference proteome</keyword>
<keyword evidence="5 6" id="KW-0472">Membrane</keyword>
<sequence>MPRKPLSERSWYPNYVLAILLLAYIFSFIDRQILSLMVVPIRRDLGISDFQMSLLQGTAFALLYSVMALPIARLADAYSRRTIISSGIALWSIMTISCGLARSYGTLFLARVGVGVGEAALSPAAYSLLSDYFSKQRLARAVAIYSLGISLGSGLAYLAGGLLMEAVSKISVIELPLLGAMKPWQAVFIIVGLPGLLIALLMAYVGEPERRGALHDPSGQTQKLKMRETLRFLLTRWRLYLVFPIATGFLGIFSFGLMAWYPTFLIRTFGMSIGESGTYFGLTYLFVGTLGTYFGARIAESLQKKYPDIHIRFVMISALVMIVPGVLGPLMPSAPLALAMLIPTIFLKCSYYGSTGTAMQLVTPNQMRAQVSALQIFFGNIIGLAVGASSIAALNDFVFHDDNSIHYSLALVAGASCLGGVLLLASCLKPYAKALAETKSTEEGTNAPIDEKGAKQKAACSIAMAET</sequence>
<protein>
    <submittedName>
        <fullName evidence="8">MFS transporter</fullName>
    </submittedName>
</protein>
<dbReference type="Gene3D" id="1.20.1250.20">
    <property type="entry name" value="MFS general substrate transporter like domains"/>
    <property type="match status" value="1"/>
</dbReference>
<evidence type="ECO:0000259" key="7">
    <source>
        <dbReference type="PROSITE" id="PS50850"/>
    </source>
</evidence>
<feature type="transmembrane region" description="Helical" evidence="6">
    <location>
        <begin position="12"/>
        <end position="30"/>
    </location>
</feature>
<dbReference type="Proteomes" id="UP000515733">
    <property type="component" value="Chromosome"/>
</dbReference>
<name>A0A6S6Y166_9PROT</name>
<organism evidence="8 9">
    <name type="scientific">Denitratisoma oestradiolicum</name>
    <dbReference type="NCBI Taxonomy" id="311182"/>
    <lineage>
        <taxon>Bacteria</taxon>
        <taxon>Pseudomonadati</taxon>
        <taxon>Pseudomonadota</taxon>
        <taxon>Betaproteobacteria</taxon>
        <taxon>Nitrosomonadales</taxon>
        <taxon>Sterolibacteriaceae</taxon>
        <taxon>Denitratisoma</taxon>
    </lineage>
</organism>
<dbReference type="CDD" id="cd17328">
    <property type="entry name" value="MFS_spinster_like"/>
    <property type="match status" value="1"/>
</dbReference>
<feature type="transmembrane region" description="Helical" evidence="6">
    <location>
        <begin position="374"/>
        <end position="393"/>
    </location>
</feature>
<dbReference type="SUPFAM" id="SSF103473">
    <property type="entry name" value="MFS general substrate transporter"/>
    <property type="match status" value="1"/>
</dbReference>
<evidence type="ECO:0000256" key="3">
    <source>
        <dbReference type="ARBA" id="ARBA00022692"/>
    </source>
</evidence>
<evidence type="ECO:0000256" key="1">
    <source>
        <dbReference type="ARBA" id="ARBA00004141"/>
    </source>
</evidence>
<keyword evidence="4 6" id="KW-1133">Transmembrane helix</keyword>
<feature type="transmembrane region" description="Helical" evidence="6">
    <location>
        <begin position="281"/>
        <end position="299"/>
    </location>
</feature>
<keyword evidence="2" id="KW-0813">Transport</keyword>
<dbReference type="PROSITE" id="PS50850">
    <property type="entry name" value="MFS"/>
    <property type="match status" value="1"/>
</dbReference>